<evidence type="ECO:0000256" key="9">
    <source>
        <dbReference type="ARBA" id="ARBA00025439"/>
    </source>
</evidence>
<evidence type="ECO:0000256" key="3">
    <source>
        <dbReference type="ARBA" id="ARBA00022448"/>
    </source>
</evidence>
<feature type="transmembrane region" description="Helical" evidence="11">
    <location>
        <begin position="269"/>
        <end position="289"/>
    </location>
</feature>
<evidence type="ECO:0000256" key="7">
    <source>
        <dbReference type="ARBA" id="ARBA00022989"/>
    </source>
</evidence>
<evidence type="ECO:0000256" key="1">
    <source>
        <dbReference type="ARBA" id="ARBA00004651"/>
    </source>
</evidence>
<dbReference type="RefSeq" id="WP_306161794.1">
    <property type="nucleotide sequence ID" value="NZ_CP132315.1"/>
</dbReference>
<evidence type="ECO:0000313" key="12">
    <source>
        <dbReference type="EMBL" id="WLS05341.1"/>
    </source>
</evidence>
<reference evidence="12 13" key="1">
    <citation type="submission" date="2023-08" db="EMBL/GenBank/DDBJ databases">
        <title>Pathogen: clinical or host-associated sample.</title>
        <authorList>
            <person name="Hergert J."/>
            <person name="Casey R."/>
            <person name="Wagner J."/>
            <person name="Young E.L."/>
            <person name="Oakeson K.F."/>
        </authorList>
    </citation>
    <scope>NUCLEOTIDE SEQUENCE [LARGE SCALE GENOMIC DNA]</scope>
    <source>
        <strain evidence="12 13">UPHL-collab-2</strain>
        <plasmid evidence="12 13">unnamed1</plasmid>
    </source>
</reference>
<keyword evidence="7 11" id="KW-1133">Transmembrane helix</keyword>
<keyword evidence="6 11" id="KW-0812">Transmembrane</keyword>
<dbReference type="InterPro" id="IPR001851">
    <property type="entry name" value="ABC_transp_permease"/>
</dbReference>
<evidence type="ECO:0000256" key="2">
    <source>
        <dbReference type="ARBA" id="ARBA00011262"/>
    </source>
</evidence>
<evidence type="ECO:0000256" key="10">
    <source>
        <dbReference type="ARBA" id="ARBA00039381"/>
    </source>
</evidence>
<feature type="transmembrane region" description="Helical" evidence="11">
    <location>
        <begin position="12"/>
        <end position="30"/>
    </location>
</feature>
<dbReference type="Proteomes" id="UP001225788">
    <property type="component" value="Plasmid unnamed1"/>
</dbReference>
<keyword evidence="8 11" id="KW-0472">Membrane</keyword>
<protein>
    <recommendedName>
        <fullName evidence="10">Autoinducer 2 import system permease protein LsrD</fullName>
    </recommendedName>
</protein>
<organism evidence="12 13">
    <name type="scientific">Shinella oryzae</name>
    <dbReference type="NCBI Taxonomy" id="2871820"/>
    <lineage>
        <taxon>Bacteria</taxon>
        <taxon>Pseudomonadati</taxon>
        <taxon>Pseudomonadota</taxon>
        <taxon>Alphaproteobacteria</taxon>
        <taxon>Hyphomicrobiales</taxon>
        <taxon>Rhizobiaceae</taxon>
        <taxon>Shinella</taxon>
    </lineage>
</organism>
<comment type="subcellular location">
    <subcellularLocation>
        <location evidence="1">Cell membrane</location>
        <topology evidence="1">Multi-pass membrane protein</topology>
    </subcellularLocation>
</comment>
<sequence>MRKLFTFIDPWDALLATVCILVIASGALFVPNFLSVFNISQMMASAAEKALIMLPMTLLIITREIDISVASILGLTSVLFGLMVQAELPLLLALLLTVAGGAALGLLNGYLVAYIGLPSLVVTLGTMAMFRGIGYILLGTGSINVLPDALVDFGINNVPGTPVPWVLTPFLVLAPIMAVVLQRMATGRRIYAVGGNPDVAIYSGIPSRRLITTLFIVTGAISAIAAIVYTARLSNARANNGLGMELDVITIVLLGGVSVFGGKGKLTGVLLALILIAAIRNILALNQIGGDIQGMVIGILLIGSLLLGNFSTAVMSVIAPPARRENKVGAEISSH</sequence>
<dbReference type="CDD" id="cd06579">
    <property type="entry name" value="TM_PBP1_transp_AraH_like"/>
    <property type="match status" value="1"/>
</dbReference>
<evidence type="ECO:0000256" key="4">
    <source>
        <dbReference type="ARBA" id="ARBA00022475"/>
    </source>
</evidence>
<feature type="transmembrane region" description="Helical" evidence="11">
    <location>
        <begin position="90"/>
        <end position="113"/>
    </location>
</feature>
<name>A0ABY9KCK4_9HYPH</name>
<feature type="transmembrane region" description="Helical" evidence="11">
    <location>
        <begin position="67"/>
        <end position="84"/>
    </location>
</feature>
<comment type="subunit">
    <text evidence="2">The complex is composed of two ATP-binding proteins (LsrA), two transmembrane proteins (LsrC and LsrD) and a solute-binding protein (LsrB).</text>
</comment>
<dbReference type="Pfam" id="PF02653">
    <property type="entry name" value="BPD_transp_2"/>
    <property type="match status" value="1"/>
</dbReference>
<keyword evidence="5" id="KW-0997">Cell inner membrane</keyword>
<geneLocation type="plasmid" evidence="12 13">
    <name>unnamed1</name>
</geneLocation>
<feature type="transmembrane region" description="Helical" evidence="11">
    <location>
        <begin position="210"/>
        <end position="230"/>
    </location>
</feature>
<keyword evidence="4" id="KW-1003">Cell membrane</keyword>
<dbReference type="EMBL" id="CP132315">
    <property type="protein sequence ID" value="WLS05341.1"/>
    <property type="molecule type" value="Genomic_DNA"/>
</dbReference>
<gene>
    <name evidence="12" type="ORF">Q9315_24665</name>
</gene>
<evidence type="ECO:0000256" key="5">
    <source>
        <dbReference type="ARBA" id="ARBA00022519"/>
    </source>
</evidence>
<dbReference type="PANTHER" id="PTHR32196:SF71">
    <property type="entry name" value="AUTOINDUCER 2 IMPORT SYSTEM PERMEASE PROTEIN LSRD"/>
    <property type="match status" value="1"/>
</dbReference>
<accession>A0ABY9KCK4</accession>
<comment type="function">
    <text evidence="9">Part of the ABC transporter complex LsrABCD involved in autoinducer 2 (AI-2) import. Probably responsible for the translocation of the substrate across the membrane.</text>
</comment>
<proteinExistence type="predicted"/>
<feature type="transmembrane region" description="Helical" evidence="11">
    <location>
        <begin position="120"/>
        <end position="143"/>
    </location>
</feature>
<feature type="transmembrane region" description="Helical" evidence="11">
    <location>
        <begin position="295"/>
        <end position="318"/>
    </location>
</feature>
<feature type="transmembrane region" description="Helical" evidence="11">
    <location>
        <begin position="163"/>
        <end position="181"/>
    </location>
</feature>
<feature type="transmembrane region" description="Helical" evidence="11">
    <location>
        <begin position="242"/>
        <end position="262"/>
    </location>
</feature>
<dbReference type="PANTHER" id="PTHR32196">
    <property type="entry name" value="ABC TRANSPORTER PERMEASE PROTEIN YPHD-RELATED-RELATED"/>
    <property type="match status" value="1"/>
</dbReference>
<evidence type="ECO:0000256" key="8">
    <source>
        <dbReference type="ARBA" id="ARBA00023136"/>
    </source>
</evidence>
<evidence type="ECO:0000256" key="6">
    <source>
        <dbReference type="ARBA" id="ARBA00022692"/>
    </source>
</evidence>
<keyword evidence="12" id="KW-0614">Plasmid</keyword>
<evidence type="ECO:0000256" key="11">
    <source>
        <dbReference type="SAM" id="Phobius"/>
    </source>
</evidence>
<keyword evidence="13" id="KW-1185">Reference proteome</keyword>
<evidence type="ECO:0000313" key="13">
    <source>
        <dbReference type="Proteomes" id="UP001225788"/>
    </source>
</evidence>
<keyword evidence="3" id="KW-0813">Transport</keyword>